<dbReference type="EMBL" id="MJEQ01002043">
    <property type="protein sequence ID" value="OIT28504.1"/>
    <property type="molecule type" value="Genomic_DNA"/>
</dbReference>
<proteinExistence type="predicted"/>
<evidence type="ECO:0000259" key="1">
    <source>
        <dbReference type="Pfam" id="PF03478"/>
    </source>
</evidence>
<accession>A0A314KHZ8</accession>
<organism evidence="2 3">
    <name type="scientific">Nicotiana attenuata</name>
    <name type="common">Coyote tobacco</name>
    <dbReference type="NCBI Taxonomy" id="49451"/>
    <lineage>
        <taxon>Eukaryota</taxon>
        <taxon>Viridiplantae</taxon>
        <taxon>Streptophyta</taxon>
        <taxon>Embryophyta</taxon>
        <taxon>Tracheophyta</taxon>
        <taxon>Spermatophyta</taxon>
        <taxon>Magnoliopsida</taxon>
        <taxon>eudicotyledons</taxon>
        <taxon>Gunneridae</taxon>
        <taxon>Pentapetalae</taxon>
        <taxon>asterids</taxon>
        <taxon>lamiids</taxon>
        <taxon>Solanales</taxon>
        <taxon>Solanaceae</taxon>
        <taxon>Nicotianoideae</taxon>
        <taxon>Nicotianeae</taxon>
        <taxon>Nicotiana</taxon>
    </lineage>
</organism>
<feature type="domain" description="KIB1-4 beta-propeller" evidence="1">
    <location>
        <begin position="55"/>
        <end position="144"/>
    </location>
</feature>
<dbReference type="PANTHER" id="PTHR44259:SF43">
    <property type="entry name" value="DUF295 DOMAIN-CONTAINING PROTEIN"/>
    <property type="match status" value="1"/>
</dbReference>
<evidence type="ECO:0000313" key="2">
    <source>
        <dbReference type="EMBL" id="OIT28504.1"/>
    </source>
</evidence>
<dbReference type="PANTHER" id="PTHR44259">
    <property type="entry name" value="OS07G0183000 PROTEIN-RELATED"/>
    <property type="match status" value="1"/>
</dbReference>
<evidence type="ECO:0000313" key="3">
    <source>
        <dbReference type="Proteomes" id="UP000187609"/>
    </source>
</evidence>
<name>A0A314KHZ8_NICAT</name>
<gene>
    <name evidence="2" type="ORF">A4A49_52059</name>
</gene>
<dbReference type="Proteomes" id="UP000187609">
    <property type="component" value="Unassembled WGS sequence"/>
</dbReference>
<dbReference type="InterPro" id="IPR050942">
    <property type="entry name" value="F-box_BR-signaling"/>
</dbReference>
<dbReference type="AlphaFoldDB" id="A0A314KHZ8"/>
<comment type="caution">
    <text evidence="2">The sequence shown here is derived from an EMBL/GenBank/DDBJ whole genome shotgun (WGS) entry which is preliminary data.</text>
</comment>
<reference evidence="2" key="1">
    <citation type="submission" date="2016-11" db="EMBL/GenBank/DDBJ databases">
        <title>The genome of Nicotiana attenuata.</title>
        <authorList>
            <person name="Xu S."/>
            <person name="Brockmoeller T."/>
            <person name="Gaquerel E."/>
            <person name="Navarro A."/>
            <person name="Kuhl H."/>
            <person name="Gase K."/>
            <person name="Ling Z."/>
            <person name="Zhou W."/>
            <person name="Kreitzer C."/>
            <person name="Stanke M."/>
            <person name="Tang H."/>
            <person name="Lyons E."/>
            <person name="Pandey P."/>
            <person name="Pandey S.P."/>
            <person name="Timmermann B."/>
            <person name="Baldwin I.T."/>
        </authorList>
    </citation>
    <scope>NUCLEOTIDE SEQUENCE [LARGE SCALE GENOMIC DNA]</scope>
    <source>
        <strain evidence="2">UT</strain>
    </source>
</reference>
<feature type="domain" description="KIB1-4 beta-propeller" evidence="1">
    <location>
        <begin position="161"/>
        <end position="233"/>
    </location>
</feature>
<dbReference type="Pfam" id="PF03478">
    <property type="entry name" value="Beta-prop_KIB1-4"/>
    <property type="match status" value="2"/>
</dbReference>
<keyword evidence="3" id="KW-1185">Reference proteome</keyword>
<dbReference type="InterPro" id="IPR005174">
    <property type="entry name" value="KIB1-4_b-propeller"/>
</dbReference>
<dbReference type="STRING" id="49451.A0A314KHZ8"/>
<sequence length="252" mass="27968">MANWAELPRDLLIPIAQRVKVIEDFITSGAHNFDVFSPQVPLLMLADKDDDYREFYSLSKQIVSRIFLPEVRGQACFSSEGWICTAAYTGEVNLLHPFSRTQIQLPPQEALLAFDCDDPEGGYPCIDQAVLSASPSLTSDYVLVPRGLVWLEDDMFKRPLVQFYLVEVSGALLLVSRFASEGPNGGAVTLKFRVFELDVSKGELKEINALGESSIFLSLNGASSIDSSKFIGIWGLTILKVEKLNLFILDCH</sequence>
<dbReference type="Gramene" id="OIT28504">
    <property type="protein sequence ID" value="OIT28504"/>
    <property type="gene ID" value="A4A49_52059"/>
</dbReference>
<protein>
    <recommendedName>
        <fullName evidence="1">KIB1-4 beta-propeller domain-containing protein</fullName>
    </recommendedName>
</protein>